<dbReference type="InterPro" id="IPR003593">
    <property type="entry name" value="AAA+_ATPase"/>
</dbReference>
<evidence type="ECO:0000256" key="7">
    <source>
        <dbReference type="ARBA" id="ARBA00022840"/>
    </source>
</evidence>
<dbReference type="PANTHER" id="PTHR43790:SF3">
    <property type="entry name" value="D-ALLOSE IMPORT ATP-BINDING PROTEIN ALSA-RELATED"/>
    <property type="match status" value="1"/>
</dbReference>
<evidence type="ECO:0000256" key="4">
    <source>
        <dbReference type="ARBA" id="ARBA00022597"/>
    </source>
</evidence>
<keyword evidence="2" id="KW-0813">Transport</keyword>
<dbReference type="FunFam" id="3.40.50.300:FF:000127">
    <property type="entry name" value="Ribose import ATP-binding protein RbsA"/>
    <property type="match status" value="1"/>
</dbReference>
<dbReference type="AlphaFoldDB" id="A0A3D9ISM2"/>
<dbReference type="PROSITE" id="PS50893">
    <property type="entry name" value="ABC_TRANSPORTER_2"/>
    <property type="match status" value="2"/>
</dbReference>
<dbReference type="InterPro" id="IPR017871">
    <property type="entry name" value="ABC_transporter-like_CS"/>
</dbReference>
<dbReference type="Gene3D" id="3.40.50.300">
    <property type="entry name" value="P-loop containing nucleotide triphosphate hydrolases"/>
    <property type="match status" value="2"/>
</dbReference>
<comment type="caution">
    <text evidence="11">The sequence shown here is derived from an EMBL/GenBank/DDBJ whole genome shotgun (WGS) entry which is preliminary data.</text>
</comment>
<dbReference type="RefSeq" id="WP_115991535.1">
    <property type="nucleotide sequence ID" value="NZ_QRDY01000002.1"/>
</dbReference>
<dbReference type="CDD" id="cd03215">
    <property type="entry name" value="ABC_Carb_Monos_II"/>
    <property type="match status" value="1"/>
</dbReference>
<reference evidence="11 12" key="1">
    <citation type="submission" date="2018-07" db="EMBL/GenBank/DDBJ databases">
        <title>Genomic Encyclopedia of Type Strains, Phase III (KMG-III): the genomes of soil and plant-associated and newly described type strains.</title>
        <authorList>
            <person name="Whitman W."/>
        </authorList>
    </citation>
    <scope>NUCLEOTIDE SEQUENCE [LARGE SCALE GENOMIC DNA]</scope>
    <source>
        <strain evidence="11 12">CECT 8236</strain>
    </source>
</reference>
<evidence type="ECO:0000313" key="11">
    <source>
        <dbReference type="EMBL" id="RED64770.1"/>
    </source>
</evidence>
<dbReference type="SUPFAM" id="SSF52540">
    <property type="entry name" value="P-loop containing nucleoside triphosphate hydrolases"/>
    <property type="match status" value="2"/>
</dbReference>
<accession>A0A3D9ISM2</accession>
<dbReference type="CDD" id="cd03216">
    <property type="entry name" value="ABC_Carb_Monos_I"/>
    <property type="match status" value="1"/>
</dbReference>
<evidence type="ECO:0000256" key="3">
    <source>
        <dbReference type="ARBA" id="ARBA00022475"/>
    </source>
</evidence>
<name>A0A3D9ISM2_9BACL</name>
<evidence type="ECO:0000256" key="8">
    <source>
        <dbReference type="ARBA" id="ARBA00022967"/>
    </source>
</evidence>
<dbReference type="OrthoDB" id="9766104at2"/>
<dbReference type="Pfam" id="PF00005">
    <property type="entry name" value="ABC_tran"/>
    <property type="match status" value="2"/>
</dbReference>
<keyword evidence="7 11" id="KW-0067">ATP-binding</keyword>
<keyword evidence="5" id="KW-0677">Repeat</keyword>
<protein>
    <submittedName>
        <fullName evidence="11">Monosaccharide ABC transporter ATP-binding protein (CUT2 family)</fullName>
    </submittedName>
</protein>
<comment type="subcellular location">
    <subcellularLocation>
        <location evidence="1">Cell membrane</location>
        <topology evidence="1">Peripheral membrane protein</topology>
    </subcellularLocation>
</comment>
<evidence type="ECO:0000256" key="6">
    <source>
        <dbReference type="ARBA" id="ARBA00022741"/>
    </source>
</evidence>
<dbReference type="GO" id="GO:0005524">
    <property type="term" value="F:ATP binding"/>
    <property type="evidence" value="ECO:0007669"/>
    <property type="project" value="UniProtKB-KW"/>
</dbReference>
<dbReference type="SMART" id="SM00382">
    <property type="entry name" value="AAA"/>
    <property type="match status" value="2"/>
</dbReference>
<keyword evidence="6" id="KW-0547">Nucleotide-binding</keyword>
<dbReference type="InterPro" id="IPR003439">
    <property type="entry name" value="ABC_transporter-like_ATP-bd"/>
</dbReference>
<dbReference type="PROSITE" id="PS00211">
    <property type="entry name" value="ABC_TRANSPORTER_1"/>
    <property type="match status" value="1"/>
</dbReference>
<sequence length="511" mass="56187">MADSEYALELKGITKIFPGIKALDDVYFKLKTGEIHALMGENGAGKSTFIKVITGVHAPEEGEMYLNGRQVAFNHPTDAQKAGIAAIYQHVTCYPDLSVTENIFMGHEKIRRRTRCILWDDMHKEAERLLGELGAGFDPRTPMGALSVAEQQLVEIAKALSVDAKIIIMDEPTAALTSNESEELYRIAERLRDNGASIIFISHRFEDMYRLASKVTVFRDSKYIGTWNVDEIANSDLIVAMVGREISQLFPKKEANIGEEILRVEGLGKAGYFADVSFSLRRGEILGLTGLVGAGRTEVCQTLFGVERYDKGKVIFKGKELKVRNPRDAMRQGIGYLSEDRQKQGLVLQWDIGRNITLSALEKFSGGGAIDKRKELEVAKSLAEKVGVKAKSVFDLVSSLSGGNQQKVVFAKLLTAELDVLILDEPTKGVDVGAKSAIYEMINELARSGYGIVLVSSEMPEVIGMCDRVAVMREGRITAMLDREVLTQEAILKASMDDTAPGALEGRRAEA</sequence>
<dbReference type="Proteomes" id="UP000256869">
    <property type="component" value="Unassembled WGS sequence"/>
</dbReference>
<evidence type="ECO:0000256" key="1">
    <source>
        <dbReference type="ARBA" id="ARBA00004202"/>
    </source>
</evidence>
<keyword evidence="9" id="KW-0472">Membrane</keyword>
<keyword evidence="4" id="KW-0762">Sugar transport</keyword>
<evidence type="ECO:0000259" key="10">
    <source>
        <dbReference type="PROSITE" id="PS50893"/>
    </source>
</evidence>
<gene>
    <name evidence="11" type="ORF">DFP95_102191</name>
</gene>
<proteinExistence type="predicted"/>
<feature type="domain" description="ABC transporter" evidence="10">
    <location>
        <begin position="8"/>
        <end position="245"/>
    </location>
</feature>
<dbReference type="EMBL" id="QRDY01000002">
    <property type="protein sequence ID" value="RED64770.1"/>
    <property type="molecule type" value="Genomic_DNA"/>
</dbReference>
<keyword evidence="3" id="KW-1003">Cell membrane</keyword>
<keyword evidence="12" id="KW-1185">Reference proteome</keyword>
<evidence type="ECO:0000256" key="2">
    <source>
        <dbReference type="ARBA" id="ARBA00022448"/>
    </source>
</evidence>
<keyword evidence="8" id="KW-1278">Translocase</keyword>
<organism evidence="11 12">
    <name type="scientific">Cohnella lupini</name>
    <dbReference type="NCBI Taxonomy" id="1294267"/>
    <lineage>
        <taxon>Bacteria</taxon>
        <taxon>Bacillati</taxon>
        <taxon>Bacillota</taxon>
        <taxon>Bacilli</taxon>
        <taxon>Bacillales</taxon>
        <taxon>Paenibacillaceae</taxon>
        <taxon>Cohnella</taxon>
    </lineage>
</organism>
<dbReference type="PANTHER" id="PTHR43790">
    <property type="entry name" value="CARBOHYDRATE TRANSPORT ATP-BINDING PROTEIN MG119-RELATED"/>
    <property type="match status" value="1"/>
</dbReference>
<evidence type="ECO:0000256" key="9">
    <source>
        <dbReference type="ARBA" id="ARBA00023136"/>
    </source>
</evidence>
<dbReference type="InterPro" id="IPR050107">
    <property type="entry name" value="ABC_carbohydrate_import_ATPase"/>
</dbReference>
<dbReference type="InterPro" id="IPR027417">
    <property type="entry name" value="P-loop_NTPase"/>
</dbReference>
<dbReference type="GO" id="GO:0005886">
    <property type="term" value="C:plasma membrane"/>
    <property type="evidence" value="ECO:0007669"/>
    <property type="project" value="UniProtKB-SubCell"/>
</dbReference>
<evidence type="ECO:0000313" key="12">
    <source>
        <dbReference type="Proteomes" id="UP000256869"/>
    </source>
</evidence>
<feature type="domain" description="ABC transporter" evidence="10">
    <location>
        <begin position="252"/>
        <end position="499"/>
    </location>
</feature>
<evidence type="ECO:0000256" key="5">
    <source>
        <dbReference type="ARBA" id="ARBA00022737"/>
    </source>
</evidence>
<dbReference type="GO" id="GO:0016887">
    <property type="term" value="F:ATP hydrolysis activity"/>
    <property type="evidence" value="ECO:0007669"/>
    <property type="project" value="InterPro"/>
</dbReference>